<dbReference type="EMBL" id="CABWIB010000001">
    <property type="protein sequence ID" value="VWL85208.1"/>
    <property type="molecule type" value="Genomic_DNA"/>
</dbReference>
<accession>A0A6I8MA70</accession>
<keyword evidence="2" id="KW-1185">Reference proteome</keyword>
<dbReference type="Proteomes" id="UP000419017">
    <property type="component" value="Unassembled WGS sequence"/>
</dbReference>
<organism evidence="1 2">
    <name type="scientific">Oceanivirga miroungae</name>
    <dbReference type="NCBI Taxonomy" id="1130046"/>
    <lineage>
        <taxon>Bacteria</taxon>
        <taxon>Fusobacteriati</taxon>
        <taxon>Fusobacteriota</taxon>
        <taxon>Fusobacteriia</taxon>
        <taxon>Fusobacteriales</taxon>
        <taxon>Leptotrichiaceae</taxon>
        <taxon>Oceanivirga</taxon>
    </lineage>
</organism>
<protein>
    <recommendedName>
        <fullName evidence="3">AAA-ATPase-like domain-containing protein</fullName>
    </recommendedName>
</protein>
<reference evidence="1 2" key="1">
    <citation type="submission" date="2019-10" db="EMBL/GenBank/DDBJ databases">
        <authorList>
            <person name="Blom J."/>
        </authorList>
    </citation>
    <scope>NUCLEOTIDE SEQUENCE [LARGE SCALE GENOMIC DNA]</scope>
    <source>
        <strain evidence="1 2">ES3154-GLU</strain>
    </source>
</reference>
<proteinExistence type="predicted"/>
<evidence type="ECO:0000313" key="1">
    <source>
        <dbReference type="EMBL" id="VWL85208.1"/>
    </source>
</evidence>
<sequence>MIDISFKTGMHIQKIYNDTFYIDKTMIIDELIDKNGIREKEVVLITRPIIYLDFKNPSVTDFNSMLRSVVKIFRREIRSFLLNSNIDDITKKELLDIKKMNQQLI</sequence>
<dbReference type="AlphaFoldDB" id="A0A6I8MA70"/>
<gene>
    <name evidence="1" type="ORF">OMES3154_00491</name>
</gene>
<name>A0A6I8MA70_9FUSO</name>
<evidence type="ECO:0000313" key="2">
    <source>
        <dbReference type="Proteomes" id="UP000419017"/>
    </source>
</evidence>
<evidence type="ECO:0008006" key="3">
    <source>
        <dbReference type="Google" id="ProtNLM"/>
    </source>
</evidence>